<keyword evidence="1" id="KW-0812">Transmembrane</keyword>
<accession>A0ABD5RGG4</accession>
<keyword evidence="4" id="KW-1185">Reference proteome</keyword>
<feature type="domain" description="Inner membrane protein YgaP-like transmembrane" evidence="2">
    <location>
        <begin position="1"/>
        <end position="68"/>
    </location>
</feature>
<proteinExistence type="predicted"/>
<keyword evidence="1" id="KW-0472">Membrane</keyword>
<evidence type="ECO:0000256" key="1">
    <source>
        <dbReference type="SAM" id="Phobius"/>
    </source>
</evidence>
<evidence type="ECO:0000313" key="4">
    <source>
        <dbReference type="Proteomes" id="UP001596201"/>
    </source>
</evidence>
<comment type="caution">
    <text evidence="3">The sequence shown here is derived from an EMBL/GenBank/DDBJ whole genome shotgun (WGS) entry which is preliminary data.</text>
</comment>
<dbReference type="RefSeq" id="WP_227231400.1">
    <property type="nucleotide sequence ID" value="NZ_JAJCVJ010000003.1"/>
</dbReference>
<sequence>MEKNVGQVDSIARVGLGAILGIVSLLVLAGTVGGPAILSPILGIVAVILLVTGLTGTCGLYSVLGIRTN</sequence>
<evidence type="ECO:0000259" key="2">
    <source>
        <dbReference type="Pfam" id="PF11127"/>
    </source>
</evidence>
<organism evidence="3 4">
    <name type="scientific">Salinirubrum litoreum</name>
    <dbReference type="NCBI Taxonomy" id="1126234"/>
    <lineage>
        <taxon>Archaea</taxon>
        <taxon>Methanobacteriati</taxon>
        <taxon>Methanobacteriota</taxon>
        <taxon>Stenosarchaea group</taxon>
        <taxon>Halobacteria</taxon>
        <taxon>Halobacteriales</taxon>
        <taxon>Haloferacaceae</taxon>
        <taxon>Salinirubrum</taxon>
    </lineage>
</organism>
<name>A0ABD5RGG4_9EURY</name>
<feature type="transmembrane region" description="Helical" evidence="1">
    <location>
        <begin position="12"/>
        <end position="31"/>
    </location>
</feature>
<dbReference type="Proteomes" id="UP001596201">
    <property type="component" value="Unassembled WGS sequence"/>
</dbReference>
<feature type="transmembrane region" description="Helical" evidence="1">
    <location>
        <begin position="37"/>
        <end position="64"/>
    </location>
</feature>
<dbReference type="InterPro" id="IPR021309">
    <property type="entry name" value="YgaP-like_TM"/>
</dbReference>
<dbReference type="Pfam" id="PF11127">
    <property type="entry name" value="YgaP-like_TM"/>
    <property type="match status" value="1"/>
</dbReference>
<gene>
    <name evidence="3" type="ORF">ACFPJ5_18055</name>
</gene>
<protein>
    <submittedName>
        <fullName evidence="3">DUF2892 domain-containing protein</fullName>
    </submittedName>
</protein>
<keyword evidence="1" id="KW-1133">Transmembrane helix</keyword>
<dbReference type="EMBL" id="JBHSKX010000004">
    <property type="protein sequence ID" value="MFC5368832.1"/>
    <property type="molecule type" value="Genomic_DNA"/>
</dbReference>
<evidence type="ECO:0000313" key="3">
    <source>
        <dbReference type="EMBL" id="MFC5368832.1"/>
    </source>
</evidence>
<dbReference type="AlphaFoldDB" id="A0ABD5RGG4"/>
<reference evidence="3 4" key="1">
    <citation type="journal article" date="2019" name="Int. J. Syst. Evol. Microbiol.">
        <title>The Global Catalogue of Microorganisms (GCM) 10K type strain sequencing project: providing services to taxonomists for standard genome sequencing and annotation.</title>
        <authorList>
            <consortium name="The Broad Institute Genomics Platform"/>
            <consortium name="The Broad Institute Genome Sequencing Center for Infectious Disease"/>
            <person name="Wu L."/>
            <person name="Ma J."/>
        </authorList>
    </citation>
    <scope>NUCLEOTIDE SEQUENCE [LARGE SCALE GENOMIC DNA]</scope>
    <source>
        <strain evidence="3 4">CGMCC 1.12237</strain>
    </source>
</reference>